<dbReference type="Proteomes" id="UP000787672">
    <property type="component" value="Unassembled WGS sequence"/>
</dbReference>
<feature type="transmembrane region" description="Helical" evidence="1">
    <location>
        <begin position="71"/>
        <end position="89"/>
    </location>
</feature>
<evidence type="ECO:0008006" key="4">
    <source>
        <dbReference type="Google" id="ProtNLM"/>
    </source>
</evidence>
<name>A0ABS6FDQ0_9FIRM</name>
<proteinExistence type="predicted"/>
<evidence type="ECO:0000313" key="3">
    <source>
        <dbReference type="Proteomes" id="UP000787672"/>
    </source>
</evidence>
<reference evidence="2 3" key="1">
    <citation type="submission" date="2021-06" db="EMBL/GenBank/DDBJ databases">
        <authorList>
            <person name="Sun Q."/>
            <person name="Li D."/>
        </authorList>
    </citation>
    <scope>NUCLEOTIDE SEQUENCE [LARGE SCALE GENOMIC DNA]</scope>
    <source>
        <strain evidence="2 3">MSJ-2</strain>
    </source>
</reference>
<keyword evidence="1" id="KW-1133">Transmembrane helix</keyword>
<gene>
    <name evidence="2" type="ORF">KQI82_11350</name>
</gene>
<feature type="transmembrane region" description="Helical" evidence="1">
    <location>
        <begin position="12"/>
        <end position="33"/>
    </location>
</feature>
<keyword evidence="1" id="KW-0812">Transmembrane</keyword>
<feature type="transmembrane region" description="Helical" evidence="1">
    <location>
        <begin position="154"/>
        <end position="174"/>
    </location>
</feature>
<keyword evidence="1" id="KW-0472">Membrane</keyword>
<keyword evidence="3" id="KW-1185">Reference proteome</keyword>
<feature type="transmembrane region" description="Helical" evidence="1">
    <location>
        <begin position="120"/>
        <end position="139"/>
    </location>
</feature>
<sequence length="473" mass="53663">MKKKTVYWLPETSLLVILAALLMLCSAVVRIVYYAGEQYVSGGTMAFQILLPIAANIFFALLLFTCGRDRLYRTAIPVWLGCVFFAVKAAGFSSLTHMVLCLLLYALVAALYTATVTGRIPTQALLCPLFALPLLYHVFVEDPVKLQGQTLRGWLPEVSMLLCMAALLAVSVSIRKKKMGEGEYVRRFGDRCDGRRLRSLSPIFAVSPYIMKTRNTSQNFIEDHIECSNMERYIQEKRAQGMEQFGVLHVILAAYVRACARYPGLNRFVSGQRIYSRDGEIEVAMTVKKEMRTDSPDTVIKVYFTPEDTAAQVYNRFHAKVTEVKNAPEDTGFDSLAKVMHFIPGLALKFVVWLLEVLDYFGELPRGLLRLSPFHGSLYITSMASLGIPPIYHHLYDFGNVPVFCSFGKKRRVRELDSDGNVVVRKYVDCNFVTDERIVDGFYFASIMRYLHSLLHDPWQLDMPPEEVVRDVD</sequence>
<accession>A0ABS6FDQ0</accession>
<evidence type="ECO:0000313" key="2">
    <source>
        <dbReference type="EMBL" id="MBU5627505.1"/>
    </source>
</evidence>
<protein>
    <recommendedName>
        <fullName evidence="4">2-oxoacid dehydrogenase acyltransferase catalytic domain-containing protein</fullName>
    </recommendedName>
</protein>
<feature type="transmembrane region" description="Helical" evidence="1">
    <location>
        <begin position="45"/>
        <end position="64"/>
    </location>
</feature>
<comment type="caution">
    <text evidence="2">The sequence shown here is derived from an EMBL/GenBank/DDBJ whole genome shotgun (WGS) entry which is preliminary data.</text>
</comment>
<dbReference type="RefSeq" id="WP_216632860.1">
    <property type="nucleotide sequence ID" value="NZ_JAHLQN010000001.1"/>
</dbReference>
<evidence type="ECO:0000256" key="1">
    <source>
        <dbReference type="SAM" id="Phobius"/>
    </source>
</evidence>
<organism evidence="2 3">
    <name type="scientific">Dysosmobacter acutus</name>
    <dbReference type="NCBI Taxonomy" id="2841504"/>
    <lineage>
        <taxon>Bacteria</taxon>
        <taxon>Bacillati</taxon>
        <taxon>Bacillota</taxon>
        <taxon>Clostridia</taxon>
        <taxon>Eubacteriales</taxon>
        <taxon>Oscillospiraceae</taxon>
        <taxon>Dysosmobacter</taxon>
    </lineage>
</organism>
<dbReference type="EMBL" id="JAHLQN010000001">
    <property type="protein sequence ID" value="MBU5627505.1"/>
    <property type="molecule type" value="Genomic_DNA"/>
</dbReference>